<evidence type="ECO:0000313" key="2">
    <source>
        <dbReference type="WBParaSite" id="ALUE_0000947201-mRNA-1"/>
    </source>
</evidence>
<keyword evidence="1" id="KW-1185">Reference proteome</keyword>
<protein>
    <submittedName>
        <fullName evidence="2">Secreted protein</fullName>
    </submittedName>
</protein>
<dbReference type="Proteomes" id="UP000036681">
    <property type="component" value="Unplaced"/>
</dbReference>
<proteinExistence type="predicted"/>
<dbReference type="AlphaFoldDB" id="A0A0M3I069"/>
<sequence length="95" mass="10401">MARSRPCPVVIVGAVCRHLHTHACASRTLALAGTTKHRATPFVSRLQVIQTPRAGQWSAVTGTKPEQGFVIVPLLSLNEWRLNYLSLSTPMPTLE</sequence>
<evidence type="ECO:0000313" key="1">
    <source>
        <dbReference type="Proteomes" id="UP000036681"/>
    </source>
</evidence>
<reference evidence="2" key="1">
    <citation type="submission" date="2017-02" db="UniProtKB">
        <authorList>
            <consortium name="WormBaseParasite"/>
        </authorList>
    </citation>
    <scope>IDENTIFICATION</scope>
</reference>
<organism evidence="1 2">
    <name type="scientific">Ascaris lumbricoides</name>
    <name type="common">Giant roundworm</name>
    <dbReference type="NCBI Taxonomy" id="6252"/>
    <lineage>
        <taxon>Eukaryota</taxon>
        <taxon>Metazoa</taxon>
        <taxon>Ecdysozoa</taxon>
        <taxon>Nematoda</taxon>
        <taxon>Chromadorea</taxon>
        <taxon>Rhabditida</taxon>
        <taxon>Spirurina</taxon>
        <taxon>Ascaridomorpha</taxon>
        <taxon>Ascaridoidea</taxon>
        <taxon>Ascarididae</taxon>
        <taxon>Ascaris</taxon>
    </lineage>
</organism>
<accession>A0A0M3I069</accession>
<name>A0A0M3I069_ASCLU</name>
<dbReference type="WBParaSite" id="ALUE_0000947201-mRNA-1">
    <property type="protein sequence ID" value="ALUE_0000947201-mRNA-1"/>
    <property type="gene ID" value="ALUE_0000947201"/>
</dbReference>